<feature type="region of interest" description="Disordered" evidence="1">
    <location>
        <begin position="280"/>
        <end position="302"/>
    </location>
</feature>
<dbReference type="PROSITE" id="PS50030">
    <property type="entry name" value="UBA"/>
    <property type="match status" value="1"/>
</dbReference>
<dbReference type="InterPro" id="IPR009060">
    <property type="entry name" value="UBA-like_sf"/>
</dbReference>
<protein>
    <submittedName>
        <fullName evidence="5">Ubiquitin-like protein 7</fullName>
    </submittedName>
</protein>
<dbReference type="AlphaFoldDB" id="A0A6J2URH5"/>
<keyword evidence="4" id="KW-1185">Reference proteome</keyword>
<dbReference type="OrthoDB" id="10016665at2759"/>
<feature type="region of interest" description="Disordered" evidence="1">
    <location>
        <begin position="222"/>
        <end position="267"/>
    </location>
</feature>
<dbReference type="Gene3D" id="3.10.20.90">
    <property type="entry name" value="Phosphatidylinositol 3-kinase Catalytic Subunit, Chain A, domain 1"/>
    <property type="match status" value="1"/>
</dbReference>
<dbReference type="Gene3D" id="1.10.8.10">
    <property type="entry name" value="DNA helicase RuvA subunit, C-terminal domain"/>
    <property type="match status" value="1"/>
</dbReference>
<feature type="compositionally biased region" description="Polar residues" evidence="1">
    <location>
        <begin position="236"/>
        <end position="245"/>
    </location>
</feature>
<dbReference type="InterPro" id="IPR015496">
    <property type="entry name" value="Ubiquilin"/>
</dbReference>
<sequence length="371" mass="39472">MREMASSEWHLSLKLTGKPKSVFQFPEMGPGDVSPGSYTVSTVKQLVSAQLSDSLPDAELIDLVHCGCKLKDDLTLDSYGIKSGSTLHILKKSWPEPMVTPEPIDRTTAAREFRVLQNALHNSAAYRDTVFKMLNNKESLEQIIVASPGVSSDPVALGVLQDKDLFVQFADPKMLDMLIGSHPALVNAIILVLHSATGSMSSQHSSSRNNVSSGSFPEMPGGFLFEGLSDDEEDSQANLAGTSRGQRAPTGSRPMSLGQSGATGPRPITQSELAAALALASSPDSTAVSPPRQETSSSGNTVSTDLFNQALRQALQVTPAAPQVSSRWQSQLQQLRDMGIQDEELMLRALQAANGNLQAALDIIFSGGGGV</sequence>
<dbReference type="InterPro" id="IPR015940">
    <property type="entry name" value="UBA"/>
</dbReference>
<dbReference type="PANTHER" id="PTHR10677:SF25">
    <property type="entry name" value="UBIQUITIN-LIKE PROTEIN 7"/>
    <property type="match status" value="1"/>
</dbReference>
<evidence type="ECO:0000256" key="1">
    <source>
        <dbReference type="SAM" id="MobiDB-lite"/>
    </source>
</evidence>
<dbReference type="SUPFAM" id="SSF46934">
    <property type="entry name" value="UBA-like"/>
    <property type="match status" value="1"/>
</dbReference>
<dbReference type="InParanoid" id="A0A6J2URH5"/>
<dbReference type="GO" id="GO:0031593">
    <property type="term" value="F:polyubiquitin modification-dependent protein binding"/>
    <property type="evidence" value="ECO:0007669"/>
    <property type="project" value="TreeGrafter"/>
</dbReference>
<dbReference type="SUPFAM" id="SSF54236">
    <property type="entry name" value="Ubiquitin-like"/>
    <property type="match status" value="1"/>
</dbReference>
<proteinExistence type="predicted"/>
<dbReference type="PANTHER" id="PTHR10677">
    <property type="entry name" value="UBIQUILIN"/>
    <property type="match status" value="1"/>
</dbReference>
<dbReference type="RefSeq" id="XP_030621922.1">
    <property type="nucleotide sequence ID" value="XM_030766062.1"/>
</dbReference>
<dbReference type="InterPro" id="IPR029071">
    <property type="entry name" value="Ubiquitin-like_domsf"/>
</dbReference>
<gene>
    <name evidence="5" type="primary">LOC115805469</name>
</gene>
<dbReference type="CDD" id="cd14326">
    <property type="entry name" value="UBA_UBL7"/>
    <property type="match status" value="1"/>
</dbReference>
<evidence type="ECO:0000313" key="5">
    <source>
        <dbReference type="RefSeq" id="XP_030621922.1"/>
    </source>
</evidence>
<reference evidence="5" key="1">
    <citation type="submission" date="2025-08" db="UniProtKB">
        <authorList>
            <consortium name="RefSeq"/>
        </authorList>
    </citation>
    <scope>IDENTIFICATION</scope>
</reference>
<feature type="domain" description="Ubiquitin-like" evidence="3">
    <location>
        <begin position="37"/>
        <end position="92"/>
    </location>
</feature>
<name>A0A6J2URH5_CHACN</name>
<feature type="compositionally biased region" description="Polar residues" evidence="1">
    <location>
        <begin position="257"/>
        <end position="267"/>
    </location>
</feature>
<dbReference type="FunFam" id="3.10.20.90:FF:000139">
    <property type="entry name" value="ubiquitin-like protein 7"/>
    <property type="match status" value="1"/>
</dbReference>
<evidence type="ECO:0000259" key="2">
    <source>
        <dbReference type="PROSITE" id="PS50030"/>
    </source>
</evidence>
<dbReference type="GO" id="GO:0005829">
    <property type="term" value="C:cytosol"/>
    <property type="evidence" value="ECO:0007669"/>
    <property type="project" value="TreeGrafter"/>
</dbReference>
<dbReference type="PROSITE" id="PS50053">
    <property type="entry name" value="UBIQUITIN_2"/>
    <property type="match status" value="1"/>
</dbReference>
<feature type="compositionally biased region" description="Polar residues" evidence="1">
    <location>
        <begin position="282"/>
        <end position="302"/>
    </location>
</feature>
<dbReference type="GO" id="GO:0006511">
    <property type="term" value="P:ubiquitin-dependent protein catabolic process"/>
    <property type="evidence" value="ECO:0007669"/>
    <property type="project" value="TreeGrafter"/>
</dbReference>
<evidence type="ECO:0000313" key="4">
    <source>
        <dbReference type="Proteomes" id="UP000504632"/>
    </source>
</evidence>
<dbReference type="InterPro" id="IPR000626">
    <property type="entry name" value="Ubiquitin-like_dom"/>
</dbReference>
<dbReference type="Pfam" id="PF00240">
    <property type="entry name" value="ubiquitin"/>
    <property type="match status" value="1"/>
</dbReference>
<dbReference type="InterPro" id="IPR047878">
    <property type="entry name" value="UBL7_UBA"/>
</dbReference>
<accession>A0A6J2URH5</accession>
<organism evidence="4 5">
    <name type="scientific">Chanos chanos</name>
    <name type="common">Milkfish</name>
    <name type="synonym">Mugil chanos</name>
    <dbReference type="NCBI Taxonomy" id="29144"/>
    <lineage>
        <taxon>Eukaryota</taxon>
        <taxon>Metazoa</taxon>
        <taxon>Chordata</taxon>
        <taxon>Craniata</taxon>
        <taxon>Vertebrata</taxon>
        <taxon>Euteleostomi</taxon>
        <taxon>Actinopterygii</taxon>
        <taxon>Neopterygii</taxon>
        <taxon>Teleostei</taxon>
        <taxon>Ostariophysi</taxon>
        <taxon>Gonorynchiformes</taxon>
        <taxon>Chanidae</taxon>
        <taxon>Chanos</taxon>
    </lineage>
</organism>
<feature type="domain" description="UBA" evidence="2">
    <location>
        <begin position="323"/>
        <end position="367"/>
    </location>
</feature>
<dbReference type="SMART" id="SM00165">
    <property type="entry name" value="UBA"/>
    <property type="match status" value="1"/>
</dbReference>
<dbReference type="GeneID" id="115805469"/>
<dbReference type="Proteomes" id="UP000504632">
    <property type="component" value="Chromosome 2"/>
</dbReference>
<evidence type="ECO:0000259" key="3">
    <source>
        <dbReference type="PROSITE" id="PS50053"/>
    </source>
</evidence>